<dbReference type="InterPro" id="IPR007727">
    <property type="entry name" value="Spo12"/>
</dbReference>
<feature type="compositionally biased region" description="Polar residues" evidence="1">
    <location>
        <begin position="8"/>
        <end position="18"/>
    </location>
</feature>
<feature type="region of interest" description="Disordered" evidence="1">
    <location>
        <begin position="1"/>
        <end position="106"/>
    </location>
</feature>
<gene>
    <name evidence="2" type="ORF">ILEXP_LOCUS56491</name>
</gene>
<evidence type="ECO:0000313" key="3">
    <source>
        <dbReference type="Proteomes" id="UP001642360"/>
    </source>
</evidence>
<reference evidence="2 3" key="1">
    <citation type="submission" date="2024-02" db="EMBL/GenBank/DDBJ databases">
        <authorList>
            <person name="Vignale AGUSTIN F."/>
            <person name="Sosa J E."/>
            <person name="Modenutti C."/>
        </authorList>
    </citation>
    <scope>NUCLEOTIDE SEQUENCE [LARGE SCALE GENOMIC DNA]</scope>
</reference>
<protein>
    <submittedName>
        <fullName evidence="2">Uncharacterized protein</fullName>
    </submittedName>
</protein>
<dbReference type="Pfam" id="PF05032">
    <property type="entry name" value="Spo12"/>
    <property type="match status" value="1"/>
</dbReference>
<accession>A0ABC8UY52</accession>
<dbReference type="Proteomes" id="UP001642360">
    <property type="component" value="Unassembled WGS sequence"/>
</dbReference>
<comment type="caution">
    <text evidence="2">The sequence shown here is derived from an EMBL/GenBank/DDBJ whole genome shotgun (WGS) entry which is preliminary data.</text>
</comment>
<dbReference type="EMBL" id="CAUOFW020009501">
    <property type="protein sequence ID" value="CAK9186010.1"/>
    <property type="molecule type" value="Genomic_DNA"/>
</dbReference>
<feature type="compositionally biased region" description="Polar residues" evidence="1">
    <location>
        <begin position="92"/>
        <end position="101"/>
    </location>
</feature>
<keyword evidence="3" id="KW-1185">Reference proteome</keyword>
<dbReference type="AlphaFoldDB" id="A0ABC8UY52"/>
<dbReference type="PANTHER" id="PTHR36747">
    <property type="entry name" value="HYDROXYPROLINE-RICH GLYCOPROTEIN FAMILY PROTEIN"/>
    <property type="match status" value="1"/>
</dbReference>
<evidence type="ECO:0000313" key="2">
    <source>
        <dbReference type="EMBL" id="CAK9186010.1"/>
    </source>
</evidence>
<proteinExistence type="predicted"/>
<dbReference type="PANTHER" id="PTHR36747:SF1">
    <property type="entry name" value="HYDROXYPROLINE-RICH GLYCOPROTEIN FAMILY PROTEIN"/>
    <property type="match status" value="1"/>
</dbReference>
<name>A0ABC8UY52_9AQUA</name>
<evidence type="ECO:0000256" key="1">
    <source>
        <dbReference type="SAM" id="MobiDB-lite"/>
    </source>
</evidence>
<feature type="compositionally biased region" description="Polar residues" evidence="1">
    <location>
        <begin position="29"/>
        <end position="40"/>
    </location>
</feature>
<sequence>MEKALETQPKTQIQSENTLLDPKTPPQNPLSKHNSQTSANDPPKTGSPYRLKVPKAFKYPERYTSPTDHMMSPVSKGLLARSRKPAAHLPPSRNQESTQDSGFAFSGGWSFLSVKY</sequence>
<organism evidence="2 3">
    <name type="scientific">Ilex paraguariensis</name>
    <name type="common">yerba mate</name>
    <dbReference type="NCBI Taxonomy" id="185542"/>
    <lineage>
        <taxon>Eukaryota</taxon>
        <taxon>Viridiplantae</taxon>
        <taxon>Streptophyta</taxon>
        <taxon>Embryophyta</taxon>
        <taxon>Tracheophyta</taxon>
        <taxon>Spermatophyta</taxon>
        <taxon>Magnoliopsida</taxon>
        <taxon>eudicotyledons</taxon>
        <taxon>Gunneridae</taxon>
        <taxon>Pentapetalae</taxon>
        <taxon>asterids</taxon>
        <taxon>campanulids</taxon>
        <taxon>Aquifoliales</taxon>
        <taxon>Aquifoliaceae</taxon>
        <taxon>Ilex</taxon>
    </lineage>
</organism>